<protein>
    <recommendedName>
        <fullName evidence="2">C2H2-type domain-containing protein</fullName>
    </recommendedName>
</protein>
<gene>
    <name evidence="3" type="ORF">ACJMK2_012307</name>
</gene>
<comment type="caution">
    <text evidence="3">The sequence shown here is derived from an EMBL/GenBank/DDBJ whole genome shotgun (WGS) entry which is preliminary data.</text>
</comment>
<feature type="domain" description="C2H2-type" evidence="2">
    <location>
        <begin position="227"/>
        <end position="250"/>
    </location>
</feature>
<proteinExistence type="predicted"/>
<evidence type="ECO:0000313" key="4">
    <source>
        <dbReference type="Proteomes" id="UP001634394"/>
    </source>
</evidence>
<evidence type="ECO:0000256" key="1">
    <source>
        <dbReference type="SAM" id="MobiDB-lite"/>
    </source>
</evidence>
<dbReference type="SMART" id="SM00355">
    <property type="entry name" value="ZnF_C2H2"/>
    <property type="match status" value="3"/>
</dbReference>
<sequence>MSETAQYMYQCGHCDYKATVTPSLVLHNYLNHPGKQFQRICLPPAVSPEPQEDPPVSPVRQDESKEQVETIADIVMDKNDPSGEENSVGKDQPVMCKNTKKKQVGRKKKKSVKTFFHTERLSIKKKKKLRSEGSDRSKNFQCGWCKFSANLPMFILAHHKSRHPSRELDIIMLEPSDKWKNEFTLSSSEEKENCPVFDNCPDVENESFNKCKGYVLKLSTHSCQIQFHCAYCSYTGHLRHQVKLHCRKAHPNKTFLLIEPGSSGGTSSDCSNAKFYNEEVVDAIALEADQYAAKHVPDTAARHVPDTAARHVPDTAARHVHDSAARHVHDSAARHVPDTAARHVHDSAARHELCNVAGHELDSAAGHEVNVTRHKPDSSARHNVDNSARRELNSAARHELSNATRHKTDNSARHKVDNAARHELDNGSYSVGYKKFKLTPVAVKCIDIVKSGWMCLQEIINSNEINCINIDSLEAEHVIDLILKGREEYSFYMKEAFRDSVCLNVLTPQEIKNVIMR</sequence>
<dbReference type="AlphaFoldDB" id="A0ABD3VA28"/>
<accession>A0ABD3VA28</accession>
<reference evidence="3 4" key="1">
    <citation type="submission" date="2024-11" db="EMBL/GenBank/DDBJ databases">
        <title>Chromosome-level genome assembly of the freshwater bivalve Anodonta woodiana.</title>
        <authorList>
            <person name="Chen X."/>
        </authorList>
    </citation>
    <scope>NUCLEOTIDE SEQUENCE [LARGE SCALE GENOMIC DNA]</scope>
    <source>
        <strain evidence="3">MN2024</strain>
        <tissue evidence="3">Gills</tissue>
    </source>
</reference>
<organism evidence="3 4">
    <name type="scientific">Sinanodonta woodiana</name>
    <name type="common">Chinese pond mussel</name>
    <name type="synonym">Anodonta woodiana</name>
    <dbReference type="NCBI Taxonomy" id="1069815"/>
    <lineage>
        <taxon>Eukaryota</taxon>
        <taxon>Metazoa</taxon>
        <taxon>Spiralia</taxon>
        <taxon>Lophotrochozoa</taxon>
        <taxon>Mollusca</taxon>
        <taxon>Bivalvia</taxon>
        <taxon>Autobranchia</taxon>
        <taxon>Heteroconchia</taxon>
        <taxon>Palaeoheterodonta</taxon>
        <taxon>Unionida</taxon>
        <taxon>Unionoidea</taxon>
        <taxon>Unionidae</taxon>
        <taxon>Unioninae</taxon>
        <taxon>Sinanodonta</taxon>
    </lineage>
</organism>
<feature type="domain" description="C2H2-type" evidence="2">
    <location>
        <begin position="9"/>
        <end position="32"/>
    </location>
</feature>
<evidence type="ECO:0000313" key="3">
    <source>
        <dbReference type="EMBL" id="KAL3857663.1"/>
    </source>
</evidence>
<keyword evidence="4" id="KW-1185">Reference proteome</keyword>
<name>A0ABD3VA28_SINWO</name>
<feature type="region of interest" description="Disordered" evidence="1">
    <location>
        <begin position="44"/>
        <end position="66"/>
    </location>
</feature>
<dbReference type="EMBL" id="JBJQND010000013">
    <property type="protein sequence ID" value="KAL3857663.1"/>
    <property type="molecule type" value="Genomic_DNA"/>
</dbReference>
<dbReference type="InterPro" id="IPR013087">
    <property type="entry name" value="Znf_C2H2_type"/>
</dbReference>
<feature type="domain" description="C2H2-type" evidence="2">
    <location>
        <begin position="140"/>
        <end position="163"/>
    </location>
</feature>
<dbReference type="Proteomes" id="UP001634394">
    <property type="component" value="Unassembled WGS sequence"/>
</dbReference>
<evidence type="ECO:0000259" key="2">
    <source>
        <dbReference type="SMART" id="SM00355"/>
    </source>
</evidence>